<evidence type="ECO:0000313" key="4">
    <source>
        <dbReference type="Proteomes" id="UP001320148"/>
    </source>
</evidence>
<keyword evidence="3" id="KW-0489">Methyltransferase</keyword>
<accession>A0ABM7PB74</accession>
<dbReference type="EMBL" id="AP024488">
    <property type="protein sequence ID" value="BCS94762.1"/>
    <property type="molecule type" value="Genomic_DNA"/>
</dbReference>
<dbReference type="SUPFAM" id="SSF53335">
    <property type="entry name" value="S-adenosyl-L-methionine-dependent methyltransferases"/>
    <property type="match status" value="1"/>
</dbReference>
<evidence type="ECO:0000256" key="2">
    <source>
        <dbReference type="SAM" id="MobiDB-lite"/>
    </source>
</evidence>
<dbReference type="CDD" id="cd02440">
    <property type="entry name" value="AdoMet_MTases"/>
    <property type="match status" value="1"/>
</dbReference>
<organism evidence="3 4">
    <name type="scientific">Desulfoluna limicola</name>
    <dbReference type="NCBI Taxonomy" id="2810562"/>
    <lineage>
        <taxon>Bacteria</taxon>
        <taxon>Pseudomonadati</taxon>
        <taxon>Thermodesulfobacteriota</taxon>
        <taxon>Desulfobacteria</taxon>
        <taxon>Desulfobacterales</taxon>
        <taxon>Desulfolunaceae</taxon>
        <taxon>Desulfoluna</taxon>
    </lineage>
</organism>
<dbReference type="RefSeq" id="WP_236891061.1">
    <property type="nucleotide sequence ID" value="NZ_AP024488.1"/>
</dbReference>
<sequence>MMTDNFDKKADGWDENPERHKRASDVASAIKASGLKPVSALEFGCGTGLLTFALRPFADRTVLADTSSGMIDVLTKKINAAGASDLSARLISEGADELAGETFDTIYSLMTLHHINDIPGILSLFNEHLTPGGTLFICDLEEEDGSFHGGGFSGHCGFNRASLTAQLNAAGFTSVAFEVCHTIINEVDEHPTSFPLFLATAKR</sequence>
<dbReference type="GO" id="GO:0032259">
    <property type="term" value="P:methylation"/>
    <property type="evidence" value="ECO:0007669"/>
    <property type="project" value="UniProtKB-KW"/>
</dbReference>
<evidence type="ECO:0000256" key="1">
    <source>
        <dbReference type="ARBA" id="ARBA00022679"/>
    </source>
</evidence>
<dbReference type="PANTHER" id="PTHR43861">
    <property type="entry name" value="TRANS-ACONITATE 2-METHYLTRANSFERASE-RELATED"/>
    <property type="match status" value="1"/>
</dbReference>
<protein>
    <submittedName>
        <fullName evidence="3">Methyltransferase</fullName>
    </submittedName>
</protein>
<gene>
    <name evidence="3" type="ORF">DSLASN_03940</name>
</gene>
<evidence type="ECO:0000313" key="3">
    <source>
        <dbReference type="EMBL" id="BCS94762.1"/>
    </source>
</evidence>
<dbReference type="PANTHER" id="PTHR43861:SF3">
    <property type="entry name" value="PUTATIVE (AFU_ORTHOLOGUE AFUA_2G14390)-RELATED"/>
    <property type="match status" value="1"/>
</dbReference>
<dbReference type="GO" id="GO:0008168">
    <property type="term" value="F:methyltransferase activity"/>
    <property type="evidence" value="ECO:0007669"/>
    <property type="project" value="UniProtKB-KW"/>
</dbReference>
<keyword evidence="4" id="KW-1185">Reference proteome</keyword>
<feature type="compositionally biased region" description="Basic and acidic residues" evidence="2">
    <location>
        <begin position="1"/>
        <end position="18"/>
    </location>
</feature>
<feature type="region of interest" description="Disordered" evidence="2">
    <location>
        <begin position="1"/>
        <end position="25"/>
    </location>
</feature>
<dbReference type="Gene3D" id="3.40.50.150">
    <property type="entry name" value="Vaccinia Virus protein VP39"/>
    <property type="match status" value="1"/>
</dbReference>
<dbReference type="Pfam" id="PF13489">
    <property type="entry name" value="Methyltransf_23"/>
    <property type="match status" value="1"/>
</dbReference>
<dbReference type="InterPro" id="IPR029063">
    <property type="entry name" value="SAM-dependent_MTases_sf"/>
</dbReference>
<keyword evidence="1" id="KW-0808">Transferase</keyword>
<reference evidence="3 4" key="1">
    <citation type="submission" date="2021-02" db="EMBL/GenBank/DDBJ databases">
        <title>Complete genome of Desulfoluna sp. strain ASN36.</title>
        <authorList>
            <person name="Takahashi A."/>
            <person name="Kojima H."/>
            <person name="Fukui M."/>
        </authorList>
    </citation>
    <scope>NUCLEOTIDE SEQUENCE [LARGE SCALE GENOMIC DNA]</scope>
    <source>
        <strain evidence="3 4">ASN36</strain>
    </source>
</reference>
<dbReference type="Proteomes" id="UP001320148">
    <property type="component" value="Chromosome"/>
</dbReference>
<proteinExistence type="predicted"/>
<name>A0ABM7PB74_9BACT</name>